<dbReference type="Proteomes" id="UP000276741">
    <property type="component" value="Chromosome"/>
</dbReference>
<dbReference type="Proteomes" id="UP000616143">
    <property type="component" value="Unassembled WGS sequence"/>
</dbReference>
<dbReference type="EMBL" id="BMQS01000004">
    <property type="protein sequence ID" value="GGT90728.1"/>
    <property type="molecule type" value="Genomic_DNA"/>
</dbReference>
<dbReference type="GO" id="GO:0016846">
    <property type="term" value="F:carbon-sulfur lyase activity"/>
    <property type="evidence" value="ECO:0007669"/>
    <property type="project" value="TreeGrafter"/>
</dbReference>
<dbReference type="InterPro" id="IPR015421">
    <property type="entry name" value="PyrdxlP-dep_Trfase_major"/>
</dbReference>
<reference evidence="4" key="4">
    <citation type="submission" date="2020-09" db="EMBL/GenBank/DDBJ databases">
        <authorList>
            <person name="Sun Q."/>
            <person name="Ohkuma M."/>
        </authorList>
    </citation>
    <scope>NUCLEOTIDE SEQUENCE</scope>
    <source>
        <strain evidence="4">JCM 31740</strain>
    </source>
</reference>
<dbReference type="FunFam" id="3.40.640.10:FF:000046">
    <property type="entry name" value="Cystathionine gamma-lyase"/>
    <property type="match status" value="1"/>
</dbReference>
<dbReference type="GO" id="GO:0019346">
    <property type="term" value="P:transsulfuration"/>
    <property type="evidence" value="ECO:0007669"/>
    <property type="project" value="InterPro"/>
</dbReference>
<dbReference type="FunFam" id="3.90.1150.10:FF:000033">
    <property type="entry name" value="Cystathionine gamma-synthase"/>
    <property type="match status" value="1"/>
</dbReference>
<sequence length="388" mass="42710">MRGFNTRAVHAGELEDPRFGNVVTPIFQTSTFVQPNSSQEPYLDHATGGPFLYTRWGNPTLQSLEEKYASLEGARHGLSFSSGMAAISAAVLSKVREGDRILSVAELYGQTFHLFSHVLPRYGVKVDFLETDELNKLEVRLKEYKLIYLESITNPLLKVTDVRGISKLASENDVPVVVDATFASPFNQRPLELGAEVVVHSATKYISGHSDVIVGVSGTNSDQTFKDLVGFRKDVGGSPDPHQAYLTLRGMKTIGLRVERQNSNAGKVATLLSQSTKVRKVHYPGLRDSPYREVAAKNLSGFGGMVSFELRDEDCTKRFLKTLTIPRSAPSLGGVESLITRPVETSHSSLTKEEREKQGISESLVRFSAGIEDPEDLLEDFQRALSSC</sequence>
<reference evidence="3" key="3">
    <citation type="journal article" date="2019" name="BMC Res. Notes">
        <title>Complete genome sequence of the Sulfodiicoccus acidiphilus strain HS-1T, the first crenarchaeon that lacks polB3, isolated from an acidic hot spring in Ohwaku-dani, Hakone, Japan.</title>
        <authorList>
            <person name="Sakai H.D."/>
            <person name="Kurosawa N."/>
        </authorList>
    </citation>
    <scope>NUCLEOTIDE SEQUENCE</scope>
    <source>
        <strain evidence="3">HS-1</strain>
    </source>
</reference>
<dbReference type="Pfam" id="PF01053">
    <property type="entry name" value="Cys_Met_Meta_PP"/>
    <property type="match status" value="1"/>
</dbReference>
<dbReference type="PANTHER" id="PTHR11808">
    <property type="entry name" value="TRANS-SULFURATION ENZYME FAMILY MEMBER"/>
    <property type="match status" value="1"/>
</dbReference>
<evidence type="ECO:0000313" key="5">
    <source>
        <dbReference type="Proteomes" id="UP000276741"/>
    </source>
</evidence>
<protein>
    <submittedName>
        <fullName evidence="3">Cystathionine beta-lyase</fullName>
        <ecNumber evidence="3">4.4.1.8</ecNumber>
    </submittedName>
</protein>
<accession>A0A348B256</accession>
<dbReference type="EC" id="4.4.1.8" evidence="3"/>
<dbReference type="InterPro" id="IPR015422">
    <property type="entry name" value="PyrdxlP-dep_Trfase_small"/>
</dbReference>
<keyword evidence="3" id="KW-0456">Lyase</keyword>
<evidence type="ECO:0000256" key="1">
    <source>
        <dbReference type="ARBA" id="ARBA00001933"/>
    </source>
</evidence>
<keyword evidence="2" id="KW-0663">Pyridoxal phosphate</keyword>
<dbReference type="PIRSF" id="PIRSF001434">
    <property type="entry name" value="CGS"/>
    <property type="match status" value="1"/>
</dbReference>
<evidence type="ECO:0000313" key="4">
    <source>
        <dbReference type="EMBL" id="GGT90728.1"/>
    </source>
</evidence>
<evidence type="ECO:0000256" key="2">
    <source>
        <dbReference type="ARBA" id="ARBA00022898"/>
    </source>
</evidence>
<dbReference type="OrthoDB" id="43458at2157"/>
<organism evidence="3 5">
    <name type="scientific">Sulfodiicoccus acidiphilus</name>
    <dbReference type="NCBI Taxonomy" id="1670455"/>
    <lineage>
        <taxon>Archaea</taxon>
        <taxon>Thermoproteota</taxon>
        <taxon>Thermoprotei</taxon>
        <taxon>Sulfolobales</taxon>
        <taxon>Sulfolobaceae</taxon>
        <taxon>Sulfodiicoccus</taxon>
    </lineage>
</organism>
<dbReference type="InterPro" id="IPR015424">
    <property type="entry name" value="PyrdxlP-dep_Trfase"/>
</dbReference>
<dbReference type="SUPFAM" id="SSF53383">
    <property type="entry name" value="PLP-dependent transferases"/>
    <property type="match status" value="1"/>
</dbReference>
<dbReference type="GO" id="GO:0005737">
    <property type="term" value="C:cytoplasm"/>
    <property type="evidence" value="ECO:0007669"/>
    <property type="project" value="TreeGrafter"/>
</dbReference>
<dbReference type="InterPro" id="IPR000277">
    <property type="entry name" value="Cys/Met-Metab_PyrdxlP-dep_enz"/>
</dbReference>
<gene>
    <name evidence="4" type="primary">metC</name>
    <name evidence="4" type="ORF">GCM10007116_05730</name>
    <name evidence="3" type="ORF">HS1genome_0647</name>
</gene>
<dbReference type="CDD" id="cd00614">
    <property type="entry name" value="CGS_like"/>
    <property type="match status" value="1"/>
</dbReference>
<reference evidence="5" key="2">
    <citation type="submission" date="2018-04" db="EMBL/GenBank/DDBJ databases">
        <title>Complete genome sequence of Sulfodiicoccus acidiphilus strain HS-1.</title>
        <authorList>
            <person name="Sakai H.D."/>
            <person name="Kurosawa N."/>
        </authorList>
    </citation>
    <scope>NUCLEOTIDE SEQUENCE [LARGE SCALE GENOMIC DNA]</scope>
    <source>
        <strain evidence="5">HS-1</strain>
    </source>
</reference>
<reference evidence="4" key="1">
    <citation type="journal article" date="2014" name="Int. J. Syst. Evol. Microbiol.">
        <title>Complete genome sequence of Corynebacterium casei LMG S-19264T (=DSM 44701T), isolated from a smear-ripened cheese.</title>
        <authorList>
            <consortium name="US DOE Joint Genome Institute (JGI-PGF)"/>
            <person name="Walter F."/>
            <person name="Albersmeier A."/>
            <person name="Kalinowski J."/>
            <person name="Ruckert C."/>
        </authorList>
    </citation>
    <scope>NUCLEOTIDE SEQUENCE</scope>
    <source>
        <strain evidence="4">JCM 31740</strain>
    </source>
</reference>
<dbReference type="GO" id="GO:0009086">
    <property type="term" value="P:methionine biosynthetic process"/>
    <property type="evidence" value="ECO:0007669"/>
    <property type="project" value="UniProtKB-ARBA"/>
</dbReference>
<dbReference type="GO" id="GO:0030170">
    <property type="term" value="F:pyridoxal phosphate binding"/>
    <property type="evidence" value="ECO:0007669"/>
    <property type="project" value="InterPro"/>
</dbReference>
<dbReference type="AlphaFoldDB" id="A0A348B256"/>
<dbReference type="EMBL" id="AP018553">
    <property type="protein sequence ID" value="BBD72258.1"/>
    <property type="molecule type" value="Genomic_DNA"/>
</dbReference>
<dbReference type="KEGG" id="sacd:HS1genome_0647"/>
<dbReference type="GeneID" id="38666152"/>
<comment type="cofactor">
    <cofactor evidence="1">
        <name>pyridoxal 5'-phosphate</name>
        <dbReference type="ChEBI" id="CHEBI:597326"/>
    </cofactor>
</comment>
<keyword evidence="5" id="KW-1185">Reference proteome</keyword>
<dbReference type="RefSeq" id="WP_126449609.1">
    <property type="nucleotide sequence ID" value="NZ_AP018553.1"/>
</dbReference>
<dbReference type="Gene3D" id="3.90.1150.10">
    <property type="entry name" value="Aspartate Aminotransferase, domain 1"/>
    <property type="match status" value="1"/>
</dbReference>
<proteinExistence type="predicted"/>
<dbReference type="Gene3D" id="3.40.640.10">
    <property type="entry name" value="Type I PLP-dependent aspartate aminotransferase-like (Major domain)"/>
    <property type="match status" value="1"/>
</dbReference>
<name>A0A348B256_9CREN</name>
<evidence type="ECO:0000313" key="3">
    <source>
        <dbReference type="EMBL" id="BBD72258.1"/>
    </source>
</evidence>